<dbReference type="RefSeq" id="WP_085190274.1">
    <property type="nucleotide sequence ID" value="NZ_AP022605.1"/>
</dbReference>
<evidence type="ECO:0000313" key="3">
    <source>
        <dbReference type="Proteomes" id="UP000193564"/>
    </source>
</evidence>
<dbReference type="STRING" id="126673.AWC01_09410"/>
<dbReference type="InterPro" id="IPR029052">
    <property type="entry name" value="Metallo-depent_PP-like"/>
</dbReference>
<dbReference type="KEGG" id="mdr:MDOR_08350"/>
<keyword evidence="3" id="KW-1185">Reference proteome</keyword>
<dbReference type="OrthoDB" id="4427112at2"/>
<evidence type="ECO:0000313" key="4">
    <source>
        <dbReference type="Proteomes" id="UP000467201"/>
    </source>
</evidence>
<dbReference type="Proteomes" id="UP000467201">
    <property type="component" value="Chromosome"/>
</dbReference>
<reference evidence="1" key="3">
    <citation type="submission" date="2020-02" db="EMBL/GenBank/DDBJ databases">
        <authorList>
            <person name="Matsumoto Y."/>
            <person name="Motooka D."/>
            <person name="Nakamura S."/>
        </authorList>
    </citation>
    <scope>NUCLEOTIDE SEQUENCE</scope>
    <source>
        <strain evidence="1">JCM 12405</strain>
    </source>
</reference>
<gene>
    <name evidence="2" type="ORF">AWC01_09410</name>
    <name evidence="1" type="ORF">MDOR_08350</name>
</gene>
<reference evidence="2 3" key="1">
    <citation type="submission" date="2016-01" db="EMBL/GenBank/DDBJ databases">
        <title>The new phylogeny of the genus Mycobacterium.</title>
        <authorList>
            <person name="Tarcisio F."/>
            <person name="Conor M."/>
            <person name="Antonella G."/>
            <person name="Elisabetta G."/>
            <person name="Giulia F.S."/>
            <person name="Sara T."/>
            <person name="Anna F."/>
            <person name="Clotilde B."/>
            <person name="Roberto B."/>
            <person name="Veronica D.S."/>
            <person name="Fabio R."/>
            <person name="Monica P."/>
            <person name="Olivier J."/>
            <person name="Enrico T."/>
            <person name="Nicola S."/>
        </authorList>
    </citation>
    <scope>NUCLEOTIDE SEQUENCE [LARGE SCALE GENOMIC DNA]</scope>
    <source>
        <strain evidence="2 3">DSM 44339</strain>
    </source>
</reference>
<dbReference type="SUPFAM" id="SSF56300">
    <property type="entry name" value="Metallo-dependent phosphatases"/>
    <property type="match status" value="1"/>
</dbReference>
<protein>
    <submittedName>
        <fullName evidence="2">Uncharacterized protein</fullName>
    </submittedName>
</protein>
<dbReference type="EMBL" id="AP022605">
    <property type="protein sequence ID" value="BBZ06666.1"/>
    <property type="molecule type" value="Genomic_DNA"/>
</dbReference>
<dbReference type="Gene3D" id="3.60.21.10">
    <property type="match status" value="1"/>
</dbReference>
<reference evidence="1 4" key="2">
    <citation type="journal article" date="2019" name="Emerg. Microbes Infect.">
        <title>Comprehensive subspecies identification of 175 nontuberculous mycobacteria species based on 7547 genomic profiles.</title>
        <authorList>
            <person name="Matsumoto Y."/>
            <person name="Kinjo T."/>
            <person name="Motooka D."/>
            <person name="Nabeya D."/>
            <person name="Jung N."/>
            <person name="Uechi K."/>
            <person name="Horii T."/>
            <person name="Iida T."/>
            <person name="Fujita J."/>
            <person name="Nakamura S."/>
        </authorList>
    </citation>
    <scope>NUCLEOTIDE SEQUENCE [LARGE SCALE GENOMIC DNA]</scope>
    <source>
        <strain evidence="1 4">JCM 12405</strain>
    </source>
</reference>
<dbReference type="Proteomes" id="UP000193564">
    <property type="component" value="Unassembled WGS sequence"/>
</dbReference>
<accession>A0A1X1TBY2</accession>
<name>A0A1X1TBY2_9MYCO</name>
<organism evidence="2 3">
    <name type="scientific">Mycolicibacterium doricum</name>
    <dbReference type="NCBI Taxonomy" id="126673"/>
    <lineage>
        <taxon>Bacteria</taxon>
        <taxon>Bacillati</taxon>
        <taxon>Actinomycetota</taxon>
        <taxon>Actinomycetes</taxon>
        <taxon>Mycobacteriales</taxon>
        <taxon>Mycobacteriaceae</taxon>
        <taxon>Mycolicibacterium</taxon>
    </lineage>
</organism>
<proteinExistence type="predicted"/>
<dbReference type="EMBL" id="LQOS01000024">
    <property type="protein sequence ID" value="ORV42084.1"/>
    <property type="molecule type" value="Genomic_DNA"/>
</dbReference>
<sequence length="164" mass="17515">MKSPGFQPWGGTSNDYPSARTENVLLRGVVPLIESAGVDLVYSGHNHLWNRFTSPAGVHYLEASNTGNSFGAFLDVSKRSRPVPPSPWSADDIAAQGDPGGLSPTVPNLSPLRDDAGRPLPYIADNHIVVVQALHTGTGCVTSWYVDMADPTAGAVKFDEFCLH</sequence>
<dbReference type="AlphaFoldDB" id="A0A1X1TBY2"/>
<evidence type="ECO:0000313" key="1">
    <source>
        <dbReference type="EMBL" id="BBZ06666.1"/>
    </source>
</evidence>
<evidence type="ECO:0000313" key="2">
    <source>
        <dbReference type="EMBL" id="ORV42084.1"/>
    </source>
</evidence>